<evidence type="ECO:0000313" key="3">
    <source>
        <dbReference type="Proteomes" id="UP000535511"/>
    </source>
</evidence>
<accession>A0A7Y9JAT9</accession>
<sequence>MRKTLPAVALSTAALTIGLAGPASAELYGIDDPRDTGHGSDILAVQVRYAKPTLHVTTYHENLRRDPATGSSETIFIDTDRSNRGPEYVFSAGLYEGTDYVLRETEGFARDTWGDPVENGDYILRIRYRADQARVRISSAALGTPDAVRLAVRASGTRTDGTSHGLVDWLGQRRSFTPWIARG</sequence>
<evidence type="ECO:0000313" key="2">
    <source>
        <dbReference type="EMBL" id="NYD41708.1"/>
    </source>
</evidence>
<keyword evidence="3" id="KW-1185">Reference proteome</keyword>
<organism evidence="2 3">
    <name type="scientific">Nocardioides panaciterrulae</name>
    <dbReference type="NCBI Taxonomy" id="661492"/>
    <lineage>
        <taxon>Bacteria</taxon>
        <taxon>Bacillati</taxon>
        <taxon>Actinomycetota</taxon>
        <taxon>Actinomycetes</taxon>
        <taxon>Propionibacteriales</taxon>
        <taxon>Nocardioidaceae</taxon>
        <taxon>Nocardioides</taxon>
    </lineage>
</organism>
<feature type="signal peptide" evidence="1">
    <location>
        <begin position="1"/>
        <end position="25"/>
    </location>
</feature>
<reference evidence="2 3" key="1">
    <citation type="submission" date="2020-07" db="EMBL/GenBank/DDBJ databases">
        <title>Sequencing the genomes of 1000 actinobacteria strains.</title>
        <authorList>
            <person name="Klenk H.-P."/>
        </authorList>
    </citation>
    <scope>NUCLEOTIDE SEQUENCE [LARGE SCALE GENOMIC DNA]</scope>
    <source>
        <strain evidence="2 3">DSM 21350</strain>
    </source>
</reference>
<gene>
    <name evidence="2" type="ORF">BJZ21_001791</name>
</gene>
<feature type="chain" id="PRO_5030815636" evidence="1">
    <location>
        <begin position="26"/>
        <end position="183"/>
    </location>
</feature>
<name>A0A7Y9JAT9_9ACTN</name>
<dbReference type="AlphaFoldDB" id="A0A7Y9JAT9"/>
<dbReference type="Proteomes" id="UP000535511">
    <property type="component" value="Unassembled WGS sequence"/>
</dbReference>
<dbReference type="EMBL" id="JACCBG010000001">
    <property type="protein sequence ID" value="NYD41708.1"/>
    <property type="molecule type" value="Genomic_DNA"/>
</dbReference>
<dbReference type="RefSeq" id="WP_179663418.1">
    <property type="nucleotide sequence ID" value="NZ_JACCBG010000001.1"/>
</dbReference>
<protein>
    <submittedName>
        <fullName evidence="2">Uncharacterized protein</fullName>
    </submittedName>
</protein>
<comment type="caution">
    <text evidence="2">The sequence shown here is derived from an EMBL/GenBank/DDBJ whole genome shotgun (WGS) entry which is preliminary data.</text>
</comment>
<keyword evidence="1" id="KW-0732">Signal</keyword>
<proteinExistence type="predicted"/>
<evidence type="ECO:0000256" key="1">
    <source>
        <dbReference type="SAM" id="SignalP"/>
    </source>
</evidence>